<name>A0A0A9GB46_ARUDO</name>
<proteinExistence type="predicted"/>
<reference evidence="1" key="2">
    <citation type="journal article" date="2015" name="Data Brief">
        <title>Shoot transcriptome of the giant reed, Arundo donax.</title>
        <authorList>
            <person name="Barrero R.A."/>
            <person name="Guerrero F.D."/>
            <person name="Moolhuijzen P."/>
            <person name="Goolsby J.A."/>
            <person name="Tidwell J."/>
            <person name="Bellgard S.E."/>
            <person name="Bellgard M.I."/>
        </authorList>
    </citation>
    <scope>NUCLEOTIDE SEQUENCE</scope>
    <source>
        <tissue evidence="1">Shoot tissue taken approximately 20 cm above the soil surface</tissue>
    </source>
</reference>
<organism evidence="1">
    <name type="scientific">Arundo donax</name>
    <name type="common">Giant reed</name>
    <name type="synonym">Donax arundinaceus</name>
    <dbReference type="NCBI Taxonomy" id="35708"/>
    <lineage>
        <taxon>Eukaryota</taxon>
        <taxon>Viridiplantae</taxon>
        <taxon>Streptophyta</taxon>
        <taxon>Embryophyta</taxon>
        <taxon>Tracheophyta</taxon>
        <taxon>Spermatophyta</taxon>
        <taxon>Magnoliopsida</taxon>
        <taxon>Liliopsida</taxon>
        <taxon>Poales</taxon>
        <taxon>Poaceae</taxon>
        <taxon>PACMAD clade</taxon>
        <taxon>Arundinoideae</taxon>
        <taxon>Arundineae</taxon>
        <taxon>Arundo</taxon>
    </lineage>
</organism>
<evidence type="ECO:0000313" key="1">
    <source>
        <dbReference type="EMBL" id="JAE22310.1"/>
    </source>
</evidence>
<sequence length="44" mass="5184">MEQVLHPMPMFLLSAREGTFQGEEPCSSLLYISFQKPNRLQYYC</sequence>
<accession>A0A0A9GB46</accession>
<dbReference type="AlphaFoldDB" id="A0A0A9GB46"/>
<protein>
    <submittedName>
        <fullName evidence="1">Uncharacterized protein</fullName>
    </submittedName>
</protein>
<reference evidence="1" key="1">
    <citation type="submission" date="2014-09" db="EMBL/GenBank/DDBJ databases">
        <authorList>
            <person name="Magalhaes I.L.F."/>
            <person name="Oliveira U."/>
            <person name="Santos F.R."/>
            <person name="Vidigal T.H.D.A."/>
            <person name="Brescovit A.D."/>
            <person name="Santos A.J."/>
        </authorList>
    </citation>
    <scope>NUCLEOTIDE SEQUENCE</scope>
    <source>
        <tissue evidence="1">Shoot tissue taken approximately 20 cm above the soil surface</tissue>
    </source>
</reference>
<dbReference type="EMBL" id="GBRH01175586">
    <property type="protein sequence ID" value="JAE22310.1"/>
    <property type="molecule type" value="Transcribed_RNA"/>
</dbReference>